<dbReference type="Proteomes" id="UP000030645">
    <property type="component" value="Unassembled WGS sequence"/>
</dbReference>
<keyword evidence="2" id="KW-1185">Reference proteome</keyword>
<name>W9RQP4_9ROSA</name>
<evidence type="ECO:0000313" key="1">
    <source>
        <dbReference type="EMBL" id="EXB93164.1"/>
    </source>
</evidence>
<evidence type="ECO:0000313" key="2">
    <source>
        <dbReference type="Proteomes" id="UP000030645"/>
    </source>
</evidence>
<organism evidence="1 2">
    <name type="scientific">Morus notabilis</name>
    <dbReference type="NCBI Taxonomy" id="981085"/>
    <lineage>
        <taxon>Eukaryota</taxon>
        <taxon>Viridiplantae</taxon>
        <taxon>Streptophyta</taxon>
        <taxon>Embryophyta</taxon>
        <taxon>Tracheophyta</taxon>
        <taxon>Spermatophyta</taxon>
        <taxon>Magnoliopsida</taxon>
        <taxon>eudicotyledons</taxon>
        <taxon>Gunneridae</taxon>
        <taxon>Pentapetalae</taxon>
        <taxon>rosids</taxon>
        <taxon>fabids</taxon>
        <taxon>Rosales</taxon>
        <taxon>Moraceae</taxon>
        <taxon>Moreae</taxon>
        <taxon>Morus</taxon>
    </lineage>
</organism>
<proteinExistence type="predicted"/>
<dbReference type="AlphaFoldDB" id="W9RQP4"/>
<protein>
    <submittedName>
        <fullName evidence="1">Uncharacterized protein</fullName>
    </submittedName>
</protein>
<gene>
    <name evidence="1" type="ORF">L484_024502</name>
</gene>
<dbReference type="EMBL" id="KE345062">
    <property type="protein sequence ID" value="EXB93164.1"/>
    <property type="molecule type" value="Genomic_DNA"/>
</dbReference>
<sequence length="73" mass="8440">MSMLGFGTKITNWEFQQTYFLCCTEWLNARSWLLKQYKALSNSSSHGDIESEVMMHSRALLLLSCDFGTAWHS</sequence>
<accession>W9RQP4</accession>
<reference evidence="2" key="1">
    <citation type="submission" date="2013-01" db="EMBL/GenBank/DDBJ databases">
        <title>Draft Genome Sequence of a Mulberry Tree, Morus notabilis C.K. Schneid.</title>
        <authorList>
            <person name="He N."/>
            <person name="Zhao S."/>
        </authorList>
    </citation>
    <scope>NUCLEOTIDE SEQUENCE</scope>
</reference>